<accession>A0A8S5RWT8</accession>
<dbReference type="EMBL" id="BK032497">
    <property type="protein sequence ID" value="DAF42971.1"/>
    <property type="molecule type" value="Genomic_DNA"/>
</dbReference>
<sequence length="209" mass="25353">MTLKDLTRQELLQIYYNEALELLFNQEKITKEWLTKIKEKFKLESFRLGVCFDKDNPTIIEEISVIDSITHKSRYFWSSYNELGHYEDVHCSEYTGNDRVVIKKIIELSKANKIYTMNCYDEDYLLNSETYKKLSSHFFKNLDYRLWQHNRDNYKIENLKDLHKLKDYTVLITDGLISLKHKTDDFKIEIITVSKPVDYKEEWKEEREY</sequence>
<reference evidence="1" key="1">
    <citation type="journal article" date="2021" name="Proc. Natl. Acad. Sci. U.S.A.">
        <title>A Catalog of Tens of Thousands of Viruses from Human Metagenomes Reveals Hidden Associations with Chronic Diseases.</title>
        <authorList>
            <person name="Tisza M.J."/>
            <person name="Buck C.B."/>
        </authorList>
    </citation>
    <scope>NUCLEOTIDE SEQUENCE</scope>
    <source>
        <strain evidence="1">CtHip2</strain>
    </source>
</reference>
<proteinExistence type="predicted"/>
<name>A0A8S5RWT8_9CAUD</name>
<evidence type="ECO:0000313" key="1">
    <source>
        <dbReference type="EMBL" id="DAF42971.1"/>
    </source>
</evidence>
<organism evidence="1">
    <name type="scientific">Siphoviridae sp. ctHip2</name>
    <dbReference type="NCBI Taxonomy" id="2827830"/>
    <lineage>
        <taxon>Viruses</taxon>
        <taxon>Duplodnaviria</taxon>
        <taxon>Heunggongvirae</taxon>
        <taxon>Uroviricota</taxon>
        <taxon>Caudoviricetes</taxon>
    </lineage>
</organism>
<protein>
    <submittedName>
        <fullName evidence="1">Uncharacterized protein</fullName>
    </submittedName>
</protein>